<feature type="compositionally biased region" description="Polar residues" evidence="1">
    <location>
        <begin position="456"/>
        <end position="473"/>
    </location>
</feature>
<dbReference type="AlphaFoldDB" id="B8M837"/>
<dbReference type="EMBL" id="EQ962654">
    <property type="protein sequence ID" value="EED19999.1"/>
    <property type="molecule type" value="Genomic_DNA"/>
</dbReference>
<name>B8M837_TALSN</name>
<dbReference type="PhylomeDB" id="B8M837"/>
<evidence type="ECO:0008006" key="4">
    <source>
        <dbReference type="Google" id="ProtNLM"/>
    </source>
</evidence>
<dbReference type="VEuPathDB" id="FungiDB:TSTA_032540"/>
<feature type="compositionally biased region" description="Low complexity" evidence="1">
    <location>
        <begin position="297"/>
        <end position="311"/>
    </location>
</feature>
<feature type="compositionally biased region" description="Low complexity" evidence="1">
    <location>
        <begin position="223"/>
        <end position="234"/>
    </location>
</feature>
<dbReference type="RefSeq" id="XP_002480433.1">
    <property type="nucleotide sequence ID" value="XM_002480388.1"/>
</dbReference>
<gene>
    <name evidence="2" type="ORF">TSTA_032540</name>
</gene>
<sequence>MAGTATAISSTDALSSPSSSSTAWDLAVPLGPEADTITPKRTSNESSSLYNKPNYRHRTPNGHPRSRTSSQTGSRRGSNAHDSYGREIGPMTKDMADAYSNGHVWKGDYSGKPPVDTEGMPSDDNWIHRDKLARIESEELQQAAMRIQHRVRTGSKSSSMRGRSHDTQSFNGTITTPPEQTEPWAGSRQQLESPIPLEDSDEQEIEVERRNWDLRRPEEIAASSSEVNDDSSSSKFYKSPALKKSSSRIPVLASSPHQVSSDPNEPSPEPADSTTPPLSTSRPSSRAGMLSQAQSSPTKKAPTKGTTTARKSSAPPNNRKPSGAAKQRATSGSSTSRDRPVTRSGDNRPTTSANPPEGDPPWLATMYKPDPRLPPDQQMLPTHAKRMQQELWEKEGKTPTTYDREFAPLAVQPDEPAQLAPAPEEKNETTTDGDNSATESTSQWPLQPKSPEPTRPGTSGTNYSTMPKVQTAPQIPLPTTPRVPANMFPPPPEEKEKVEKGCGCCIVM</sequence>
<feature type="compositionally biased region" description="Low complexity" evidence="1">
    <location>
        <begin position="273"/>
        <end position="286"/>
    </location>
</feature>
<feature type="compositionally biased region" description="Basic residues" evidence="1">
    <location>
        <begin position="54"/>
        <end position="66"/>
    </location>
</feature>
<evidence type="ECO:0000256" key="1">
    <source>
        <dbReference type="SAM" id="MobiDB-lite"/>
    </source>
</evidence>
<dbReference type="eggNOG" id="ENOG502SP8D">
    <property type="taxonomic scope" value="Eukaryota"/>
</dbReference>
<feature type="compositionally biased region" description="Polar residues" evidence="1">
    <location>
        <begin position="255"/>
        <end position="264"/>
    </location>
</feature>
<dbReference type="HOGENOM" id="CLU_023414_1_1_1"/>
<accession>B8M837</accession>
<feature type="region of interest" description="Disordered" evidence="1">
    <location>
        <begin position="147"/>
        <end position="501"/>
    </location>
</feature>
<feature type="compositionally biased region" description="Low complexity" evidence="1">
    <location>
        <begin position="67"/>
        <end position="77"/>
    </location>
</feature>
<evidence type="ECO:0000313" key="3">
    <source>
        <dbReference type="Proteomes" id="UP000001745"/>
    </source>
</evidence>
<feature type="compositionally biased region" description="Pro residues" evidence="1">
    <location>
        <begin position="475"/>
        <end position="491"/>
    </location>
</feature>
<dbReference type="OMA" id="PINRPEG"/>
<proteinExistence type="predicted"/>
<evidence type="ECO:0000313" key="2">
    <source>
        <dbReference type="EMBL" id="EED19999.1"/>
    </source>
</evidence>
<organism evidence="2 3">
    <name type="scientific">Talaromyces stipitatus (strain ATCC 10500 / CBS 375.48 / QM 6759 / NRRL 1006)</name>
    <name type="common">Penicillium stipitatum</name>
    <dbReference type="NCBI Taxonomy" id="441959"/>
    <lineage>
        <taxon>Eukaryota</taxon>
        <taxon>Fungi</taxon>
        <taxon>Dikarya</taxon>
        <taxon>Ascomycota</taxon>
        <taxon>Pezizomycotina</taxon>
        <taxon>Eurotiomycetes</taxon>
        <taxon>Eurotiomycetidae</taxon>
        <taxon>Eurotiales</taxon>
        <taxon>Trichocomaceae</taxon>
        <taxon>Talaromyces</taxon>
        <taxon>Talaromyces sect. Talaromyces</taxon>
    </lineage>
</organism>
<feature type="compositionally biased region" description="Basic and acidic residues" evidence="1">
    <location>
        <begin position="387"/>
        <end position="406"/>
    </location>
</feature>
<feature type="compositionally biased region" description="Polar residues" evidence="1">
    <location>
        <begin position="39"/>
        <end position="51"/>
    </location>
</feature>
<feature type="compositionally biased region" description="Low complexity" evidence="1">
    <location>
        <begin position="9"/>
        <end position="26"/>
    </location>
</feature>
<dbReference type="GeneID" id="8099867"/>
<dbReference type="OrthoDB" id="418495at2759"/>
<feature type="compositionally biased region" description="Polar residues" evidence="1">
    <location>
        <begin position="154"/>
        <end position="179"/>
    </location>
</feature>
<dbReference type="InParanoid" id="B8M837"/>
<dbReference type="STRING" id="441959.B8M837"/>
<feature type="region of interest" description="Disordered" evidence="1">
    <location>
        <begin position="1"/>
        <end position="95"/>
    </location>
</feature>
<keyword evidence="3" id="KW-1185">Reference proteome</keyword>
<protein>
    <recommendedName>
        <fullName evidence="4">TeaA receptor TeaR</fullName>
    </recommendedName>
</protein>
<reference evidence="3" key="1">
    <citation type="journal article" date="2015" name="Genome Announc.">
        <title>Genome sequence of the AIDS-associated pathogen Penicillium marneffei (ATCC18224) and its near taxonomic relative Talaromyces stipitatus (ATCC10500).</title>
        <authorList>
            <person name="Nierman W.C."/>
            <person name="Fedorova-Abrams N.D."/>
            <person name="Andrianopoulos A."/>
        </authorList>
    </citation>
    <scope>NUCLEOTIDE SEQUENCE [LARGE SCALE GENOMIC DNA]</scope>
    <source>
        <strain evidence="3">ATCC 10500 / CBS 375.48 / QM 6759 / NRRL 1006</strain>
    </source>
</reference>
<feature type="compositionally biased region" description="Polar residues" evidence="1">
    <location>
        <begin position="430"/>
        <end position="445"/>
    </location>
</feature>
<feature type="compositionally biased region" description="Basic and acidic residues" evidence="1">
    <location>
        <begin position="206"/>
        <end position="219"/>
    </location>
</feature>
<dbReference type="Proteomes" id="UP000001745">
    <property type="component" value="Unassembled WGS sequence"/>
</dbReference>